<organism evidence="1 2">
    <name type="scientific">Diversispora epigaea</name>
    <dbReference type="NCBI Taxonomy" id="1348612"/>
    <lineage>
        <taxon>Eukaryota</taxon>
        <taxon>Fungi</taxon>
        <taxon>Fungi incertae sedis</taxon>
        <taxon>Mucoromycota</taxon>
        <taxon>Glomeromycotina</taxon>
        <taxon>Glomeromycetes</taxon>
        <taxon>Diversisporales</taxon>
        <taxon>Diversisporaceae</taxon>
        <taxon>Diversispora</taxon>
    </lineage>
</organism>
<name>A0A397H8K0_9GLOM</name>
<proteinExistence type="predicted"/>
<dbReference type="AlphaFoldDB" id="A0A397H8K0"/>
<dbReference type="EMBL" id="PQFF01000330">
    <property type="protein sequence ID" value="RHZ59372.1"/>
    <property type="molecule type" value="Genomic_DNA"/>
</dbReference>
<evidence type="ECO:0000313" key="1">
    <source>
        <dbReference type="EMBL" id="RHZ59372.1"/>
    </source>
</evidence>
<sequence>MSTDLQNKIHNFLINAEEHHINATAVIHQGLEENPWIPQSELRSIVDRVVGYISISNPSSPSRQLKLIKVLLQFEDAFEGVSTLYDLGIIKTNKEKPLSLEQIDNNVNKLKRKLGRNSSPLYCHLYSSVSNMDITKLDWKNPLVSQVISDESELVNQLSGNLKKGFMKLTCKMTPKPFTIIQEMCNEFVTDFSRASFANKLEDGPIYTKLVHDGTWKESEESIANGTYQSTIILPAIRALLKNLPIGDSFFISTSEKQSFASANRKGDVFMGRGSNIMFVAKYRETIFELMYVECSRLICTAQKKIDDDIKLWRECNDRLFWMHQTFKPDKDQFGIVGVQIAVQFSNGRVVYEFIETLLLLRNLIITNLSLLYHGTVTSFQRLKEGSTTVTTPRDDYP</sequence>
<dbReference type="Proteomes" id="UP000266861">
    <property type="component" value="Unassembled WGS sequence"/>
</dbReference>
<accession>A0A397H8K0</accession>
<comment type="caution">
    <text evidence="1">The sequence shown here is derived from an EMBL/GenBank/DDBJ whole genome shotgun (WGS) entry which is preliminary data.</text>
</comment>
<reference evidence="1 2" key="1">
    <citation type="submission" date="2018-08" db="EMBL/GenBank/DDBJ databases">
        <title>Genome and evolution of the arbuscular mycorrhizal fungus Diversispora epigaea (formerly Glomus versiforme) and its bacterial endosymbionts.</title>
        <authorList>
            <person name="Sun X."/>
            <person name="Fei Z."/>
            <person name="Harrison M."/>
        </authorList>
    </citation>
    <scope>NUCLEOTIDE SEQUENCE [LARGE SCALE GENOMIC DNA]</scope>
    <source>
        <strain evidence="1 2">IT104</strain>
    </source>
</reference>
<gene>
    <name evidence="1" type="ORF">Glove_364g78</name>
</gene>
<dbReference type="OrthoDB" id="2385947at2759"/>
<protein>
    <submittedName>
        <fullName evidence="1">Uncharacterized protein</fullName>
    </submittedName>
</protein>
<evidence type="ECO:0000313" key="2">
    <source>
        <dbReference type="Proteomes" id="UP000266861"/>
    </source>
</evidence>
<keyword evidence="2" id="KW-1185">Reference proteome</keyword>